<evidence type="ECO:0000313" key="2">
    <source>
        <dbReference type="Proteomes" id="UP000272400"/>
    </source>
</evidence>
<name>A0A3N1CML6_9ACTN</name>
<proteinExistence type="predicted"/>
<accession>A0A3N1CML6</accession>
<protein>
    <submittedName>
        <fullName evidence="1">Uncharacterized protein</fullName>
    </submittedName>
</protein>
<reference evidence="1 2" key="1">
    <citation type="submission" date="2018-11" db="EMBL/GenBank/DDBJ databases">
        <title>Sequencing the genomes of 1000 actinobacteria strains.</title>
        <authorList>
            <person name="Klenk H.-P."/>
        </authorList>
    </citation>
    <scope>NUCLEOTIDE SEQUENCE [LARGE SCALE GENOMIC DNA]</scope>
    <source>
        <strain evidence="1 2">DSM 44254</strain>
    </source>
</reference>
<dbReference type="RefSeq" id="WP_170201229.1">
    <property type="nucleotide sequence ID" value="NZ_RJKE01000001.1"/>
</dbReference>
<evidence type="ECO:0000313" key="1">
    <source>
        <dbReference type="EMBL" id="ROO82552.1"/>
    </source>
</evidence>
<dbReference type="EMBL" id="RJKE01000001">
    <property type="protein sequence ID" value="ROO82552.1"/>
    <property type="molecule type" value="Genomic_DNA"/>
</dbReference>
<sequence>MLSDPNAIPPADRIMSAWIAGVAARWAPHTCPEDDALKAAIAELHEVATDRTETLRTDLLGKAAGLNRGHAQYRLEAGGVEMGHAARADLLMKAGGDPAVAELWMEEGRRRARPVMPPQH</sequence>
<gene>
    <name evidence="1" type="ORF">EDD29_0032</name>
</gene>
<keyword evidence="2" id="KW-1185">Reference proteome</keyword>
<dbReference type="Proteomes" id="UP000272400">
    <property type="component" value="Unassembled WGS sequence"/>
</dbReference>
<comment type="caution">
    <text evidence="1">The sequence shown here is derived from an EMBL/GenBank/DDBJ whole genome shotgun (WGS) entry which is preliminary data.</text>
</comment>
<dbReference type="AlphaFoldDB" id="A0A3N1CML6"/>
<organism evidence="1 2">
    <name type="scientific">Actinocorallia herbida</name>
    <dbReference type="NCBI Taxonomy" id="58109"/>
    <lineage>
        <taxon>Bacteria</taxon>
        <taxon>Bacillati</taxon>
        <taxon>Actinomycetota</taxon>
        <taxon>Actinomycetes</taxon>
        <taxon>Streptosporangiales</taxon>
        <taxon>Thermomonosporaceae</taxon>
        <taxon>Actinocorallia</taxon>
    </lineage>
</organism>